<proteinExistence type="predicted"/>
<dbReference type="Proteomes" id="UP000001075">
    <property type="component" value="Unassembled WGS sequence"/>
</dbReference>
<feature type="compositionally biased region" description="Polar residues" evidence="1">
    <location>
        <begin position="34"/>
        <end position="43"/>
    </location>
</feature>
<evidence type="ECO:0000256" key="1">
    <source>
        <dbReference type="SAM" id="MobiDB-lite"/>
    </source>
</evidence>
<accession>G3HXP5</accession>
<sequence length="319" mass="35856">MQFLELGSIDQTKAASFSELPLYEEIKLPHVTADQPNTNQEQCNSPRNPPENNRSEKGKNLNEWEDSFLSFIKGHFADSDSDGHTSVKSVASQKECMGHCHNEASTAEGEEMDSLQVLSSENYFSQETEQKAGSLTTYPQEEAVNYCDSNKSLIYEQHFPNYNCIHGIAFDHSYANTEYNWMPCTRPPSTQKVTQVTGQVELLKAFQNNAHREPTPLVNQADTFNVEKKQDTERNYTVKGQKPSPSNSSLHTVVHSQVIEIPTDEKRTQDLPGSKPVNNTDFHSTDNVNKELASSSPQLNEGEEKEIAHKSADKQEVIM</sequence>
<dbReference type="PANTHER" id="PTHR24176:SF14">
    <property type="entry name" value="ANKYRIN REPEAT DOMAIN-CONTAINING PROTEIN 31"/>
    <property type="match status" value="1"/>
</dbReference>
<feature type="compositionally biased region" description="Polar residues" evidence="1">
    <location>
        <begin position="276"/>
        <end position="299"/>
    </location>
</feature>
<dbReference type="AlphaFoldDB" id="G3HXP5"/>
<dbReference type="PANTHER" id="PTHR24176">
    <property type="entry name" value="ANKYRIN REPEAT DOMAIN-CONTAINING PROTEIN 31-RELATED"/>
    <property type="match status" value="1"/>
</dbReference>
<dbReference type="PaxDb" id="10029-XP_007627148.1"/>
<evidence type="ECO:0000313" key="3">
    <source>
        <dbReference type="Proteomes" id="UP000001075"/>
    </source>
</evidence>
<protein>
    <submittedName>
        <fullName evidence="2">Ankyrin repeat domain-containing protein 31</fullName>
    </submittedName>
</protein>
<gene>
    <name evidence="2" type="ORF">I79_015808</name>
</gene>
<dbReference type="eggNOG" id="ENOG502QS0Y">
    <property type="taxonomic scope" value="Eukaryota"/>
</dbReference>
<feature type="compositionally biased region" description="Basic and acidic residues" evidence="1">
    <location>
        <begin position="305"/>
        <end position="319"/>
    </location>
</feature>
<reference evidence="3" key="1">
    <citation type="journal article" date="2011" name="Nat. Biotechnol.">
        <title>The genomic sequence of the Chinese hamster ovary (CHO)-K1 cell line.</title>
        <authorList>
            <person name="Xu X."/>
            <person name="Nagarajan H."/>
            <person name="Lewis N.E."/>
            <person name="Pan S."/>
            <person name="Cai Z."/>
            <person name="Liu X."/>
            <person name="Chen W."/>
            <person name="Xie M."/>
            <person name="Wang W."/>
            <person name="Hammond S."/>
            <person name="Andersen M.R."/>
            <person name="Neff N."/>
            <person name="Passarelli B."/>
            <person name="Koh W."/>
            <person name="Fan H.C."/>
            <person name="Wang J."/>
            <person name="Gui Y."/>
            <person name="Lee K.H."/>
            <person name="Betenbaugh M.J."/>
            <person name="Quake S.R."/>
            <person name="Famili I."/>
            <person name="Palsson B.O."/>
            <person name="Wang J."/>
        </authorList>
    </citation>
    <scope>NUCLEOTIDE SEQUENCE [LARGE SCALE GENOMIC DNA]</scope>
    <source>
        <strain evidence="3">CHO K1 cell line</strain>
    </source>
</reference>
<organism evidence="2 3">
    <name type="scientific">Cricetulus griseus</name>
    <name type="common">Chinese hamster</name>
    <name type="synonym">Cricetulus barabensis griseus</name>
    <dbReference type="NCBI Taxonomy" id="10029"/>
    <lineage>
        <taxon>Eukaryota</taxon>
        <taxon>Metazoa</taxon>
        <taxon>Chordata</taxon>
        <taxon>Craniata</taxon>
        <taxon>Vertebrata</taxon>
        <taxon>Euteleostomi</taxon>
        <taxon>Mammalia</taxon>
        <taxon>Eutheria</taxon>
        <taxon>Euarchontoglires</taxon>
        <taxon>Glires</taxon>
        <taxon>Rodentia</taxon>
        <taxon>Myomorpha</taxon>
        <taxon>Muroidea</taxon>
        <taxon>Cricetidae</taxon>
        <taxon>Cricetinae</taxon>
        <taxon>Cricetulus</taxon>
    </lineage>
</organism>
<feature type="region of interest" description="Disordered" evidence="1">
    <location>
        <begin position="231"/>
        <end position="319"/>
    </location>
</feature>
<dbReference type="EMBL" id="JH000887">
    <property type="protein sequence ID" value="EGW03271.1"/>
    <property type="molecule type" value="Genomic_DNA"/>
</dbReference>
<evidence type="ECO:0000313" key="2">
    <source>
        <dbReference type="EMBL" id="EGW03271.1"/>
    </source>
</evidence>
<dbReference type="InterPro" id="IPR042334">
    <property type="entry name" value="ANKRD31"/>
</dbReference>
<dbReference type="InParanoid" id="G3HXP5"/>
<name>G3HXP5_CRIGR</name>
<dbReference type="STRING" id="10029.G3HXP5"/>
<feature type="region of interest" description="Disordered" evidence="1">
    <location>
        <begin position="33"/>
        <end position="58"/>
    </location>
</feature>
<feature type="compositionally biased region" description="Polar residues" evidence="1">
    <location>
        <begin position="243"/>
        <end position="255"/>
    </location>
</feature>